<dbReference type="EMBL" id="JADCUA010000002">
    <property type="protein sequence ID" value="KAH9842339.1"/>
    <property type="molecule type" value="Genomic_DNA"/>
</dbReference>
<keyword evidence="1" id="KW-0812">Transmembrane</keyword>
<evidence type="ECO:0000256" key="1">
    <source>
        <dbReference type="SAM" id="Phobius"/>
    </source>
</evidence>
<proteinExistence type="predicted"/>
<accession>A0ABQ8KTP3</accession>
<keyword evidence="3" id="KW-1185">Reference proteome</keyword>
<dbReference type="GeneID" id="71997673"/>
<reference evidence="2 3" key="1">
    <citation type="journal article" date="2021" name="Environ. Microbiol.">
        <title>Gene family expansions and transcriptome signatures uncover fungal adaptations to wood decay.</title>
        <authorList>
            <person name="Hage H."/>
            <person name="Miyauchi S."/>
            <person name="Viragh M."/>
            <person name="Drula E."/>
            <person name="Min B."/>
            <person name="Chaduli D."/>
            <person name="Navarro D."/>
            <person name="Favel A."/>
            <person name="Norest M."/>
            <person name="Lesage-Meessen L."/>
            <person name="Balint B."/>
            <person name="Merenyi Z."/>
            <person name="de Eugenio L."/>
            <person name="Morin E."/>
            <person name="Martinez A.T."/>
            <person name="Baldrian P."/>
            <person name="Stursova M."/>
            <person name="Martinez M.J."/>
            <person name="Novotny C."/>
            <person name="Magnuson J.K."/>
            <person name="Spatafora J.W."/>
            <person name="Maurice S."/>
            <person name="Pangilinan J."/>
            <person name="Andreopoulos W."/>
            <person name="LaButti K."/>
            <person name="Hundley H."/>
            <person name="Na H."/>
            <person name="Kuo A."/>
            <person name="Barry K."/>
            <person name="Lipzen A."/>
            <person name="Henrissat B."/>
            <person name="Riley R."/>
            <person name="Ahrendt S."/>
            <person name="Nagy L.G."/>
            <person name="Grigoriev I.V."/>
            <person name="Martin F."/>
            <person name="Rosso M.N."/>
        </authorList>
    </citation>
    <scope>NUCLEOTIDE SEQUENCE [LARGE SCALE GENOMIC DNA]</scope>
    <source>
        <strain evidence="2 3">CIRM-BRFM 1785</strain>
    </source>
</reference>
<organism evidence="2 3">
    <name type="scientific">Rhodofomes roseus</name>
    <dbReference type="NCBI Taxonomy" id="34475"/>
    <lineage>
        <taxon>Eukaryota</taxon>
        <taxon>Fungi</taxon>
        <taxon>Dikarya</taxon>
        <taxon>Basidiomycota</taxon>
        <taxon>Agaricomycotina</taxon>
        <taxon>Agaricomycetes</taxon>
        <taxon>Polyporales</taxon>
        <taxon>Rhodofomes</taxon>
    </lineage>
</organism>
<dbReference type="RefSeq" id="XP_047783386.1">
    <property type="nucleotide sequence ID" value="XM_047916941.1"/>
</dbReference>
<sequence>MSEYLIAPWRVAESRRFPAMQIFSRVSHTPEEHAMLVAFRVVRSSSALVLSVPIALGSYVLCLLPSPHGEAYASANLDQTARIGWLGAGIIAGAVFIYVLFLSFTNCVFFQRHIRLTIYAPPMKEILLGLFTRKGLFITQCFCAVQGMAGAAALEYGEEGRKRGIQTGRLDLVQAGLAGVVGSLLIQVVLDIIRRMMIGAVKAVAGTTNPRRVCNSEPRRKAQSS</sequence>
<keyword evidence="1" id="KW-0472">Membrane</keyword>
<gene>
    <name evidence="2" type="ORF">C8Q71DRAFT_199300</name>
</gene>
<keyword evidence="1" id="KW-1133">Transmembrane helix</keyword>
<dbReference type="Proteomes" id="UP000814176">
    <property type="component" value="Unassembled WGS sequence"/>
</dbReference>
<feature type="transmembrane region" description="Helical" evidence="1">
    <location>
        <begin position="47"/>
        <end position="66"/>
    </location>
</feature>
<name>A0ABQ8KTP3_9APHY</name>
<evidence type="ECO:0000313" key="2">
    <source>
        <dbReference type="EMBL" id="KAH9842339.1"/>
    </source>
</evidence>
<comment type="caution">
    <text evidence="2">The sequence shown here is derived from an EMBL/GenBank/DDBJ whole genome shotgun (WGS) entry which is preliminary data.</text>
</comment>
<feature type="transmembrane region" description="Helical" evidence="1">
    <location>
        <begin position="86"/>
        <end position="110"/>
    </location>
</feature>
<evidence type="ECO:0000313" key="3">
    <source>
        <dbReference type="Proteomes" id="UP000814176"/>
    </source>
</evidence>
<protein>
    <submittedName>
        <fullName evidence="2">Uncharacterized protein</fullName>
    </submittedName>
</protein>